<protein>
    <submittedName>
        <fullName evidence="2">Uncharacterized protein</fullName>
    </submittedName>
</protein>
<evidence type="ECO:0000313" key="3">
    <source>
        <dbReference type="Proteomes" id="UP000317494"/>
    </source>
</evidence>
<feature type="region of interest" description="Disordered" evidence="1">
    <location>
        <begin position="1"/>
        <end position="41"/>
    </location>
</feature>
<organism evidence="2 3">
    <name type="scientific">Synchytrium endobioticum</name>
    <dbReference type="NCBI Taxonomy" id="286115"/>
    <lineage>
        <taxon>Eukaryota</taxon>
        <taxon>Fungi</taxon>
        <taxon>Fungi incertae sedis</taxon>
        <taxon>Chytridiomycota</taxon>
        <taxon>Chytridiomycota incertae sedis</taxon>
        <taxon>Chytridiomycetes</taxon>
        <taxon>Synchytriales</taxon>
        <taxon>Synchytriaceae</taxon>
        <taxon>Synchytrium</taxon>
    </lineage>
</organism>
<dbReference type="AlphaFoldDB" id="A0A507BXM7"/>
<evidence type="ECO:0000256" key="1">
    <source>
        <dbReference type="SAM" id="MobiDB-lite"/>
    </source>
</evidence>
<accession>A0A507BXM7</accession>
<proteinExistence type="predicted"/>
<keyword evidence="3" id="KW-1185">Reference proteome</keyword>
<dbReference type="Proteomes" id="UP000317494">
    <property type="component" value="Unassembled WGS sequence"/>
</dbReference>
<name>A0A507BXM7_9FUNG</name>
<reference evidence="2 3" key="1">
    <citation type="journal article" date="2019" name="Sci. Rep.">
        <title>Comparative genomics of chytrid fungi reveal insights into the obligate biotrophic and pathogenic lifestyle of Synchytrium endobioticum.</title>
        <authorList>
            <person name="van de Vossenberg B.T.L.H."/>
            <person name="Warris S."/>
            <person name="Nguyen H.D.T."/>
            <person name="van Gent-Pelzer M.P.E."/>
            <person name="Joly D.L."/>
            <person name="van de Geest H.C."/>
            <person name="Bonants P.J.M."/>
            <person name="Smith D.S."/>
            <person name="Levesque C.A."/>
            <person name="van der Lee T.A.J."/>
        </authorList>
    </citation>
    <scope>NUCLEOTIDE SEQUENCE [LARGE SCALE GENOMIC DNA]</scope>
    <source>
        <strain evidence="2 3">MB42</strain>
    </source>
</reference>
<dbReference type="EMBL" id="QEAN01000532">
    <property type="protein sequence ID" value="TPX33537.1"/>
    <property type="molecule type" value="Genomic_DNA"/>
</dbReference>
<evidence type="ECO:0000313" key="2">
    <source>
        <dbReference type="EMBL" id="TPX33537.1"/>
    </source>
</evidence>
<sequence length="407" mass="46737">MREEDEEEDLRPHKHQKLDTGANSSLNTRHQSRKPPIASNQLSLPLLQEPISAEKFIPQHCSTQSENDRLSSFSDDRRSIKDQQLTELYAWKMKSDALIDRLVSEVLDLKNRNYVLLRRHQDIAAHYEEDISTLKNEVQTALRYIDETSKVLSAAPAIEKKPSELDSTYTRLTQSAPLPTDQANETKDQPSVAMESEFTFKDLLQKHLYEQNFYLDVLSDDGQKVVEMASMTAYGSKTRYKNYYSRPQQQLGSLRCGLKGALTDNIDFVVDFPDGRLSGTSRAYCESLLARRLHINDREKRYQSKILARALYALFRGQVNYSTKFQWKVYPMNAVAFTIQLLEHCLKNIKNLSTPRKGGKTAHIEIMEGLVAYKQCHPDDFELAMCLLFDIGTESEAVFRKKVPQTP</sequence>
<gene>
    <name evidence="2" type="ORF">SeMB42_g07466</name>
</gene>
<comment type="caution">
    <text evidence="2">The sequence shown here is derived from an EMBL/GenBank/DDBJ whole genome shotgun (WGS) entry which is preliminary data.</text>
</comment>
<dbReference type="VEuPathDB" id="FungiDB:SeMB42_g07466"/>